<comment type="subcellular location">
    <subcellularLocation>
        <location evidence="6">Cytoplasm</location>
    </subcellularLocation>
</comment>
<evidence type="ECO:0000256" key="4">
    <source>
        <dbReference type="ARBA" id="ARBA00022691"/>
    </source>
</evidence>
<dbReference type="GO" id="GO:0141102">
    <property type="term" value="F:tRNA (5-carboxymethylaminomethyluridine(34)-2'-O)-methyltransferase activity"/>
    <property type="evidence" value="ECO:0007669"/>
    <property type="project" value="RHEA"/>
</dbReference>
<dbReference type="GO" id="GO:0005737">
    <property type="term" value="C:cytoplasm"/>
    <property type="evidence" value="ECO:0007669"/>
    <property type="project" value="UniProtKB-SubCell"/>
</dbReference>
<comment type="function">
    <text evidence="6">Could methylate the ribose at the nucleotide 34 wobble position in tRNA.</text>
</comment>
<dbReference type="FunFam" id="3.40.1280.10:FF:000002">
    <property type="entry name" value="Peptidylprolyl isomerase"/>
    <property type="match status" value="1"/>
</dbReference>
<proteinExistence type="inferred from homology"/>
<keyword evidence="3 6" id="KW-0808">Transferase</keyword>
<sequence length="174" mass="20158">MTNHIVLFEPLMPANTGNIARTCAGTDTVLDLIKPLGFTIDDKHLKRAGLDYWDKVEINYHESLPEFLETVENKQNLFLVSKFGKFNYTDHDYSDVKEDRYFLFGKETTGLPEKFEQKYAQQAIRIPQDDSHIRALNLSNSAAIVIYEALRQQNFAGLNKVHNYEHDKLSEFKK</sequence>
<dbReference type="EMBL" id="QFCR01000001">
    <property type="protein sequence ID" value="TNK91247.1"/>
    <property type="molecule type" value="Genomic_DNA"/>
</dbReference>
<evidence type="ECO:0000256" key="1">
    <source>
        <dbReference type="ARBA" id="ARBA00022490"/>
    </source>
</evidence>
<reference evidence="9 10" key="1">
    <citation type="submission" date="2018-05" db="EMBL/GenBank/DDBJ databases">
        <title>Lactobacillus sanfranciscensis Ah4 draft denome sequence.</title>
        <authorList>
            <person name="Zhang G."/>
        </authorList>
    </citation>
    <scope>NUCLEOTIDE SEQUENCE [LARGE SCALE GENOMIC DNA]</scope>
    <source>
        <strain evidence="9 10">Ah4</strain>
    </source>
</reference>
<keyword evidence="1 6" id="KW-0963">Cytoplasm</keyword>
<dbReference type="CDD" id="cd18094">
    <property type="entry name" value="SpoU-like_TrmL"/>
    <property type="match status" value="1"/>
</dbReference>
<dbReference type="Pfam" id="PF00588">
    <property type="entry name" value="SpoU_methylase"/>
    <property type="match status" value="1"/>
</dbReference>
<dbReference type="AlphaFoldDB" id="A0A5C4TLM3"/>
<keyword evidence="4 6" id="KW-0949">S-adenosyl-L-methionine</keyword>
<evidence type="ECO:0000256" key="2">
    <source>
        <dbReference type="ARBA" id="ARBA00022603"/>
    </source>
</evidence>
<evidence type="ECO:0000259" key="8">
    <source>
        <dbReference type="Pfam" id="PF00588"/>
    </source>
</evidence>
<dbReference type="HAMAP" id="MF_01885">
    <property type="entry name" value="tRNA_methyltr_TrmL"/>
    <property type="match status" value="1"/>
</dbReference>
<feature type="binding site" evidence="6 7">
    <location>
        <position position="80"/>
    </location>
    <ligand>
        <name>S-adenosyl-L-methionine</name>
        <dbReference type="ChEBI" id="CHEBI:59789"/>
    </ligand>
</feature>
<dbReference type="EC" id="2.1.1.207" evidence="6"/>
<keyword evidence="5 6" id="KW-0819">tRNA processing</keyword>
<feature type="binding site" evidence="6 7">
    <location>
        <position position="105"/>
    </location>
    <ligand>
        <name>S-adenosyl-L-methionine</name>
        <dbReference type="ChEBI" id="CHEBI:59789"/>
    </ligand>
</feature>
<comment type="similarity">
    <text evidence="6">Belongs to the class IV-like SAM-binding methyltransferase superfamily. RNA methyltransferase TrmH family. TrmL subfamily.</text>
</comment>
<dbReference type="NCBIfam" id="TIGR00185">
    <property type="entry name" value="tRNA_yibK_trmL"/>
    <property type="match status" value="1"/>
</dbReference>
<comment type="catalytic activity">
    <reaction evidence="6">
        <text>cytidine(34) in tRNA + S-adenosyl-L-methionine = 2'-O-methylcytidine(34) in tRNA + S-adenosyl-L-homocysteine + H(+)</text>
        <dbReference type="Rhea" id="RHEA:43084"/>
        <dbReference type="Rhea" id="RHEA-COMP:10331"/>
        <dbReference type="Rhea" id="RHEA-COMP:10332"/>
        <dbReference type="ChEBI" id="CHEBI:15378"/>
        <dbReference type="ChEBI" id="CHEBI:57856"/>
        <dbReference type="ChEBI" id="CHEBI:59789"/>
        <dbReference type="ChEBI" id="CHEBI:74495"/>
        <dbReference type="ChEBI" id="CHEBI:82748"/>
        <dbReference type="EC" id="2.1.1.207"/>
    </reaction>
</comment>
<comment type="catalytic activity">
    <reaction evidence="6">
        <text>5-carboxymethylaminomethyluridine(34) in tRNA(Leu) + S-adenosyl-L-methionine = 5-carboxymethylaminomethyl-2'-O-methyluridine(34) in tRNA(Leu) + S-adenosyl-L-homocysteine + H(+)</text>
        <dbReference type="Rhea" id="RHEA:43088"/>
        <dbReference type="Rhea" id="RHEA-COMP:10333"/>
        <dbReference type="Rhea" id="RHEA-COMP:10334"/>
        <dbReference type="ChEBI" id="CHEBI:15378"/>
        <dbReference type="ChEBI" id="CHEBI:57856"/>
        <dbReference type="ChEBI" id="CHEBI:59789"/>
        <dbReference type="ChEBI" id="CHEBI:74508"/>
        <dbReference type="ChEBI" id="CHEBI:74511"/>
        <dbReference type="EC" id="2.1.1.207"/>
    </reaction>
</comment>
<dbReference type="PANTHER" id="PTHR42971:SF1">
    <property type="entry name" value="TRNA (CYTIDINE(34)-2'-O)-METHYLTRANSFERASE"/>
    <property type="match status" value="1"/>
</dbReference>
<dbReference type="PANTHER" id="PTHR42971">
    <property type="entry name" value="TRNA (CYTIDINE(34)-2'-O)-METHYLTRANSFERASE"/>
    <property type="match status" value="1"/>
</dbReference>
<dbReference type="GO" id="GO:0002130">
    <property type="term" value="P:wobble position ribose methylation"/>
    <property type="evidence" value="ECO:0007669"/>
    <property type="project" value="TreeGrafter"/>
</dbReference>
<protein>
    <recommendedName>
        <fullName evidence="6">Putative tRNA (cytidine(34)-2'-O)-methyltransferase</fullName>
        <ecNumber evidence="6">2.1.1.207</ecNumber>
    </recommendedName>
    <alternativeName>
        <fullName evidence="6">tRNA (cytidine/uridine-2'-O-)-methyltransferase</fullName>
    </alternativeName>
</protein>
<dbReference type="InterPro" id="IPR016914">
    <property type="entry name" value="TrmL"/>
</dbReference>
<name>A0A5C4TLM3_FRUSA</name>
<dbReference type="Proteomes" id="UP000313312">
    <property type="component" value="Unassembled WGS sequence"/>
</dbReference>
<accession>A0A5C4TLM3</accession>
<dbReference type="InterPro" id="IPR029028">
    <property type="entry name" value="Alpha/beta_knot_MTases"/>
</dbReference>
<organism evidence="9 10">
    <name type="scientific">Fructilactobacillus sanfranciscensis</name>
    <name type="common">Lactobacillus sanfranciscensis</name>
    <dbReference type="NCBI Taxonomy" id="1625"/>
    <lineage>
        <taxon>Bacteria</taxon>
        <taxon>Bacillati</taxon>
        <taxon>Bacillota</taxon>
        <taxon>Bacilli</taxon>
        <taxon>Lactobacillales</taxon>
        <taxon>Lactobacillaceae</taxon>
        <taxon>Fructilactobacillus</taxon>
    </lineage>
</organism>
<dbReference type="RefSeq" id="WP_103423125.1">
    <property type="nucleotide sequence ID" value="NZ_CAUOSB010000001.1"/>
</dbReference>
<evidence type="ECO:0000256" key="7">
    <source>
        <dbReference type="PIRSR" id="PIRSR029256-1"/>
    </source>
</evidence>
<dbReference type="InterPro" id="IPR001537">
    <property type="entry name" value="SpoU_MeTrfase"/>
</dbReference>
<dbReference type="PIRSF" id="PIRSF029256">
    <property type="entry name" value="SpoU_TrmH_prd"/>
    <property type="match status" value="1"/>
</dbReference>
<comment type="caution">
    <text evidence="6">Lacks conserved residue(s) required for the propagation of feature annotation.</text>
</comment>
<evidence type="ECO:0000313" key="9">
    <source>
        <dbReference type="EMBL" id="TNK91247.1"/>
    </source>
</evidence>
<dbReference type="GO" id="GO:0003723">
    <property type="term" value="F:RNA binding"/>
    <property type="evidence" value="ECO:0007669"/>
    <property type="project" value="InterPro"/>
</dbReference>
<feature type="binding site" evidence="6 7">
    <location>
        <position position="126"/>
    </location>
    <ligand>
        <name>S-adenosyl-L-methionine</name>
        <dbReference type="ChEBI" id="CHEBI:59789"/>
    </ligand>
</feature>
<evidence type="ECO:0000313" key="10">
    <source>
        <dbReference type="Proteomes" id="UP000313312"/>
    </source>
</evidence>
<evidence type="ECO:0000256" key="3">
    <source>
        <dbReference type="ARBA" id="ARBA00022679"/>
    </source>
</evidence>
<dbReference type="GO" id="GO:0042802">
    <property type="term" value="F:identical protein binding"/>
    <property type="evidence" value="ECO:0007669"/>
    <property type="project" value="UniProtKB-ARBA"/>
</dbReference>
<dbReference type="SUPFAM" id="SSF75217">
    <property type="entry name" value="alpha/beta knot"/>
    <property type="match status" value="1"/>
</dbReference>
<dbReference type="GO" id="GO:0141098">
    <property type="term" value="F:tRNA (cytidine(34)-2'-O)-methyltransferase activity"/>
    <property type="evidence" value="ECO:0007669"/>
    <property type="project" value="RHEA"/>
</dbReference>
<comment type="caution">
    <text evidence="9">The sequence shown here is derived from an EMBL/GenBank/DDBJ whole genome shotgun (WGS) entry which is preliminary data.</text>
</comment>
<dbReference type="InterPro" id="IPR029026">
    <property type="entry name" value="tRNA_m1G_MTases_N"/>
</dbReference>
<gene>
    <name evidence="9" type="primary">trmL</name>
    <name evidence="9" type="ORF">DID87_00765</name>
</gene>
<evidence type="ECO:0000256" key="5">
    <source>
        <dbReference type="ARBA" id="ARBA00022694"/>
    </source>
</evidence>
<evidence type="ECO:0000256" key="6">
    <source>
        <dbReference type="HAMAP-Rule" id="MF_01885"/>
    </source>
</evidence>
<keyword evidence="2 6" id="KW-0489">Methyltransferase</keyword>
<feature type="domain" description="tRNA/rRNA methyltransferase SpoU type" evidence="8">
    <location>
        <begin position="4"/>
        <end position="147"/>
    </location>
</feature>
<dbReference type="Gene3D" id="3.40.1280.10">
    <property type="match status" value="1"/>
</dbReference>